<evidence type="ECO:0000313" key="3">
    <source>
        <dbReference type="Proteomes" id="UP000823858"/>
    </source>
</evidence>
<dbReference type="Pfam" id="PF20381">
    <property type="entry name" value="Rv1476"/>
    <property type="match status" value="1"/>
</dbReference>
<protein>
    <submittedName>
        <fullName evidence="2">Uncharacterized protein</fullName>
    </submittedName>
</protein>
<keyword evidence="1" id="KW-0812">Transmembrane</keyword>
<dbReference type="AlphaFoldDB" id="A0A9D2QDL0"/>
<evidence type="ECO:0000256" key="1">
    <source>
        <dbReference type="SAM" id="Phobius"/>
    </source>
</evidence>
<dbReference type="Proteomes" id="UP000823858">
    <property type="component" value="Unassembled WGS sequence"/>
</dbReference>
<dbReference type="EMBL" id="DWVP01000004">
    <property type="protein sequence ID" value="HJC84501.1"/>
    <property type="molecule type" value="Genomic_DNA"/>
</dbReference>
<keyword evidence="1" id="KW-0472">Membrane</keyword>
<keyword evidence="1" id="KW-1133">Transmembrane helix</keyword>
<organism evidence="2 3">
    <name type="scientific">Candidatus Corynebacterium faecigallinarum</name>
    <dbReference type="NCBI Taxonomy" id="2838528"/>
    <lineage>
        <taxon>Bacteria</taxon>
        <taxon>Bacillati</taxon>
        <taxon>Actinomycetota</taxon>
        <taxon>Actinomycetes</taxon>
        <taxon>Mycobacteriales</taxon>
        <taxon>Corynebacteriaceae</taxon>
        <taxon>Corynebacterium</taxon>
    </lineage>
</organism>
<gene>
    <name evidence="2" type="ORF">H9751_02925</name>
</gene>
<feature type="transmembrane region" description="Helical" evidence="1">
    <location>
        <begin position="135"/>
        <end position="161"/>
    </location>
</feature>
<reference evidence="2" key="1">
    <citation type="journal article" date="2021" name="PeerJ">
        <title>Extensive microbial diversity within the chicken gut microbiome revealed by metagenomics and culture.</title>
        <authorList>
            <person name="Gilroy R."/>
            <person name="Ravi A."/>
            <person name="Getino M."/>
            <person name="Pursley I."/>
            <person name="Horton D.L."/>
            <person name="Alikhan N.F."/>
            <person name="Baker D."/>
            <person name="Gharbi K."/>
            <person name="Hall N."/>
            <person name="Watson M."/>
            <person name="Adriaenssens E.M."/>
            <person name="Foster-Nyarko E."/>
            <person name="Jarju S."/>
            <person name="Secka A."/>
            <person name="Antonio M."/>
            <person name="Oren A."/>
            <person name="Chaudhuri R.R."/>
            <person name="La Ragione R."/>
            <person name="Hildebrand F."/>
            <person name="Pallen M.J."/>
        </authorList>
    </citation>
    <scope>NUCLEOTIDE SEQUENCE</scope>
    <source>
        <strain evidence="2">ChiHjej13B12-4958</strain>
    </source>
</reference>
<dbReference type="InterPro" id="IPR046498">
    <property type="entry name" value="Rv1476-like"/>
</dbReference>
<comment type="caution">
    <text evidence="2">The sequence shown here is derived from an EMBL/GenBank/DDBJ whole genome shotgun (WGS) entry which is preliminary data.</text>
</comment>
<reference evidence="2" key="2">
    <citation type="submission" date="2021-04" db="EMBL/GenBank/DDBJ databases">
        <authorList>
            <person name="Gilroy R."/>
        </authorList>
    </citation>
    <scope>NUCLEOTIDE SEQUENCE</scope>
    <source>
        <strain evidence="2">ChiHjej13B12-4958</strain>
    </source>
</reference>
<name>A0A9D2QDL0_9CORY</name>
<proteinExistence type="predicted"/>
<evidence type="ECO:0000313" key="2">
    <source>
        <dbReference type="EMBL" id="HJC84501.1"/>
    </source>
</evidence>
<sequence>MEFENIDLDAILQEIEASGLSVSQAGDGLSDTDIASYRELVAGAGESASALEDLNIVLLDRSTGAGTVLRNLAQTVKDDTGADTVMVRAPHNTQVLSDSLSRYQIESTQRELHGSRAPEDVPDFLLSAEQMQPDFGLLNVLILVGVLIVALCATAGAVITYRRPGR</sequence>
<accession>A0A9D2QDL0</accession>